<dbReference type="Proteomes" id="UP001431221">
    <property type="component" value="Unassembled WGS sequence"/>
</dbReference>
<organism evidence="2 3">
    <name type="scientific">Roseibium sediminicola</name>
    <dbReference type="NCBI Taxonomy" id="2933272"/>
    <lineage>
        <taxon>Bacteria</taxon>
        <taxon>Pseudomonadati</taxon>
        <taxon>Pseudomonadota</taxon>
        <taxon>Alphaproteobacteria</taxon>
        <taxon>Hyphomicrobiales</taxon>
        <taxon>Stappiaceae</taxon>
        <taxon>Roseibium</taxon>
    </lineage>
</organism>
<comment type="caution">
    <text evidence="2">The sequence shown here is derived from an EMBL/GenBank/DDBJ whole genome shotgun (WGS) entry which is preliminary data.</text>
</comment>
<gene>
    <name evidence="2" type="ORF">M0H32_09700</name>
</gene>
<evidence type="ECO:0000313" key="2">
    <source>
        <dbReference type="EMBL" id="MCK7612434.1"/>
    </source>
</evidence>
<name>A0ABT0GSM3_9HYPH</name>
<evidence type="ECO:0000313" key="3">
    <source>
        <dbReference type="Proteomes" id="UP001431221"/>
    </source>
</evidence>
<feature type="region of interest" description="Disordered" evidence="1">
    <location>
        <begin position="1"/>
        <end position="52"/>
    </location>
</feature>
<feature type="compositionally biased region" description="Basic and acidic residues" evidence="1">
    <location>
        <begin position="20"/>
        <end position="44"/>
    </location>
</feature>
<accession>A0ABT0GSM3</accession>
<evidence type="ECO:0000256" key="1">
    <source>
        <dbReference type="SAM" id="MobiDB-lite"/>
    </source>
</evidence>
<sequence>MATIERPASAQVVAHATEYPADRDGDGTGYDRRKKRDTAERHETNPGLSTDNPAVLIDAHHIENHTLDGVAAYRAAALQALEPGIDHGPVHPLPGPIDRLPPDNIRHAYEDHDDVEPPHEVNVAT</sequence>
<dbReference type="EMBL" id="JALNMJ010000005">
    <property type="protein sequence ID" value="MCK7612434.1"/>
    <property type="molecule type" value="Genomic_DNA"/>
</dbReference>
<dbReference type="RefSeq" id="WP_248153378.1">
    <property type="nucleotide sequence ID" value="NZ_JALNMJ010000005.1"/>
</dbReference>
<keyword evidence="3" id="KW-1185">Reference proteome</keyword>
<feature type="region of interest" description="Disordered" evidence="1">
    <location>
        <begin position="87"/>
        <end position="125"/>
    </location>
</feature>
<proteinExistence type="predicted"/>
<protein>
    <submittedName>
        <fullName evidence="2">Uncharacterized protein</fullName>
    </submittedName>
</protein>
<reference evidence="2" key="1">
    <citation type="submission" date="2022-04" db="EMBL/GenBank/DDBJ databases">
        <title>Roseibium sp. CAU 1639 isolated from mud.</title>
        <authorList>
            <person name="Kim W."/>
        </authorList>
    </citation>
    <scope>NUCLEOTIDE SEQUENCE</scope>
    <source>
        <strain evidence="2">CAU 1639</strain>
    </source>
</reference>
<feature type="compositionally biased region" description="Basic and acidic residues" evidence="1">
    <location>
        <begin position="100"/>
        <end position="119"/>
    </location>
</feature>